<sequence length="357" mass="38918">MSSHKSKKRKPNEDLNREREATVDTSKPSAVFVPKEGRSHTLSIALPGSIIANAITPEQKTSLAGQIARACAVFCVDEVVVFNDGQAPTRPPEQDGYTAFADPNYFLFHVLSYLETPPHLRRALFPMHPDLKLAGSLPSLDMPHHLRSDEWCRYREAVAVRQATDDHGVPGTLLDCGISSNRVFVPVPLEERTRTTVRMPEEGLKSGSTKGSLACEAVSPDTPREEGGYYWGYSVRQASSLSTVLTESPYDGGYDVSIGTSERGQPAQSLLDPGMAGYIAPTWNHLLVVFGGVAGLEAAFAADADLQRAGVPEVKELFDTWINLVPSQGSRTIRTEEAVWIGLTTLGLVMEARVRAR</sequence>
<evidence type="ECO:0000256" key="2">
    <source>
        <dbReference type="SAM" id="MobiDB-lite"/>
    </source>
</evidence>
<dbReference type="STRING" id="329885.A0A4U0TZ39"/>
<accession>A0A4U0TZ39</accession>
<evidence type="ECO:0000256" key="1">
    <source>
        <dbReference type="ARBA" id="ARBA00009841"/>
    </source>
</evidence>
<dbReference type="Proteomes" id="UP000310066">
    <property type="component" value="Unassembled WGS sequence"/>
</dbReference>
<dbReference type="Gene3D" id="3.40.1280.10">
    <property type="match status" value="2"/>
</dbReference>
<comment type="caution">
    <text evidence="3">The sequence shown here is derived from an EMBL/GenBank/DDBJ whole genome shotgun (WGS) entry which is preliminary data.</text>
</comment>
<dbReference type="AlphaFoldDB" id="A0A4U0TZ39"/>
<name>A0A4U0TZ39_9PEZI</name>
<feature type="compositionally biased region" description="Basic residues" evidence="2">
    <location>
        <begin position="1"/>
        <end position="10"/>
    </location>
</feature>
<dbReference type="InterPro" id="IPR003750">
    <property type="entry name" value="Put_MeTrfase-C9orf114-like"/>
</dbReference>
<dbReference type="PANTHER" id="PTHR12150">
    <property type="entry name" value="CLASS IV SAM-BINDING METHYLTRANSFERASE-RELATED"/>
    <property type="match status" value="1"/>
</dbReference>
<evidence type="ECO:0000313" key="4">
    <source>
        <dbReference type="Proteomes" id="UP000310066"/>
    </source>
</evidence>
<comment type="similarity">
    <text evidence="1">Belongs to the class IV-like SAM-binding methyltransferase superfamily.</text>
</comment>
<feature type="region of interest" description="Disordered" evidence="2">
    <location>
        <begin position="201"/>
        <end position="220"/>
    </location>
</feature>
<dbReference type="InterPro" id="IPR029028">
    <property type="entry name" value="Alpha/beta_knot_MTases"/>
</dbReference>
<dbReference type="InterPro" id="IPR012340">
    <property type="entry name" value="NA-bd_OB-fold"/>
</dbReference>
<evidence type="ECO:0000313" key="3">
    <source>
        <dbReference type="EMBL" id="TKA27841.1"/>
    </source>
</evidence>
<dbReference type="CDD" id="cd18086">
    <property type="entry name" value="HsC9orf114-like"/>
    <property type="match status" value="1"/>
</dbReference>
<dbReference type="EMBL" id="NAJP01000124">
    <property type="protein sequence ID" value="TKA27841.1"/>
    <property type="molecule type" value="Genomic_DNA"/>
</dbReference>
<dbReference type="PANTHER" id="PTHR12150:SF13">
    <property type="entry name" value="METHYLTRANSFERASE C9ORF114-RELATED"/>
    <property type="match status" value="1"/>
</dbReference>
<dbReference type="InterPro" id="IPR029026">
    <property type="entry name" value="tRNA_m1G_MTases_N"/>
</dbReference>
<dbReference type="Pfam" id="PF02598">
    <property type="entry name" value="Methyltrn_RNA_3"/>
    <property type="match status" value="1"/>
</dbReference>
<protein>
    <recommendedName>
        <fullName evidence="5">DUF171-domain-containing protein</fullName>
    </recommendedName>
</protein>
<proteinExistence type="inferred from homology"/>
<organism evidence="3 4">
    <name type="scientific">Friedmanniomyces endolithicus</name>
    <dbReference type="NCBI Taxonomy" id="329885"/>
    <lineage>
        <taxon>Eukaryota</taxon>
        <taxon>Fungi</taxon>
        <taxon>Dikarya</taxon>
        <taxon>Ascomycota</taxon>
        <taxon>Pezizomycotina</taxon>
        <taxon>Dothideomycetes</taxon>
        <taxon>Dothideomycetidae</taxon>
        <taxon>Mycosphaerellales</taxon>
        <taxon>Teratosphaeriaceae</taxon>
        <taxon>Friedmanniomyces</taxon>
    </lineage>
</organism>
<reference evidence="3 4" key="1">
    <citation type="submission" date="2017-03" db="EMBL/GenBank/DDBJ databases">
        <title>Genomes of endolithic fungi from Antarctica.</title>
        <authorList>
            <person name="Coleine C."/>
            <person name="Masonjones S."/>
            <person name="Stajich J.E."/>
        </authorList>
    </citation>
    <scope>NUCLEOTIDE SEQUENCE [LARGE SCALE GENOMIC DNA]</scope>
    <source>
        <strain evidence="3 4">CCFEE 5311</strain>
    </source>
</reference>
<feature type="compositionally biased region" description="Basic and acidic residues" evidence="2">
    <location>
        <begin position="11"/>
        <end position="22"/>
    </location>
</feature>
<dbReference type="OrthoDB" id="361029at2759"/>
<feature type="region of interest" description="Disordered" evidence="2">
    <location>
        <begin position="1"/>
        <end position="29"/>
    </location>
</feature>
<dbReference type="SUPFAM" id="SSF50249">
    <property type="entry name" value="Nucleic acid-binding proteins"/>
    <property type="match status" value="1"/>
</dbReference>
<gene>
    <name evidence="3" type="ORF">B0A54_16366</name>
</gene>
<evidence type="ECO:0008006" key="5">
    <source>
        <dbReference type="Google" id="ProtNLM"/>
    </source>
</evidence>
<dbReference type="SUPFAM" id="SSF75217">
    <property type="entry name" value="alpha/beta knot"/>
    <property type="match status" value="1"/>
</dbReference>